<keyword evidence="1" id="KW-0732">Signal</keyword>
<reference evidence="3" key="1">
    <citation type="submission" date="2016-10" db="EMBL/GenBank/DDBJ databases">
        <authorList>
            <person name="Varghese N."/>
            <person name="Submissions S."/>
        </authorList>
    </citation>
    <scope>NUCLEOTIDE SEQUENCE [LARGE SCALE GENOMIC DNA]</scope>
    <source>
        <strain evidence="3">DSM 3695</strain>
    </source>
</reference>
<dbReference type="RefSeq" id="WP_089899876.1">
    <property type="nucleotide sequence ID" value="NZ_FOJG01000002.1"/>
</dbReference>
<evidence type="ECO:0000313" key="2">
    <source>
        <dbReference type="EMBL" id="SEW52877.1"/>
    </source>
</evidence>
<name>A0A1I0S9N3_9BACT</name>
<keyword evidence="3" id="KW-1185">Reference proteome</keyword>
<dbReference type="OrthoDB" id="9808753at2"/>
<dbReference type="STRING" id="29529.SAMN04488122_5203"/>
<dbReference type="Proteomes" id="UP000199310">
    <property type="component" value="Unassembled WGS sequence"/>
</dbReference>
<organism evidence="2 3">
    <name type="scientific">Chitinophaga arvensicola</name>
    <dbReference type="NCBI Taxonomy" id="29529"/>
    <lineage>
        <taxon>Bacteria</taxon>
        <taxon>Pseudomonadati</taxon>
        <taxon>Bacteroidota</taxon>
        <taxon>Chitinophagia</taxon>
        <taxon>Chitinophagales</taxon>
        <taxon>Chitinophagaceae</taxon>
        <taxon>Chitinophaga</taxon>
    </lineage>
</organism>
<accession>A0A1I0S9N3</accession>
<evidence type="ECO:0000256" key="1">
    <source>
        <dbReference type="SAM" id="SignalP"/>
    </source>
</evidence>
<feature type="signal peptide" evidence="1">
    <location>
        <begin position="1"/>
        <end position="19"/>
    </location>
</feature>
<protein>
    <submittedName>
        <fullName evidence="2">Uncharacterized protein</fullName>
    </submittedName>
</protein>
<proteinExistence type="predicted"/>
<feature type="chain" id="PRO_5011452401" evidence="1">
    <location>
        <begin position="20"/>
        <end position="253"/>
    </location>
</feature>
<dbReference type="AlphaFoldDB" id="A0A1I0S9N3"/>
<gene>
    <name evidence="2" type="ORF">SAMN04488122_5203</name>
</gene>
<evidence type="ECO:0000313" key="3">
    <source>
        <dbReference type="Proteomes" id="UP000199310"/>
    </source>
</evidence>
<dbReference type="EMBL" id="FOJG01000002">
    <property type="protein sequence ID" value="SEW52877.1"/>
    <property type="molecule type" value="Genomic_DNA"/>
</dbReference>
<sequence length="253" mass="27916">MKAIQLFVTIIFFSYAAIAQNKLESTGNVGIGTLQPQSALQIGNYSTNNQSKITIPGTYNFERLSLGQEGNGNAAIEFVHHRTDSISYGVKMGTAVDAFGPGFYITTAPESYAYATLAYKTSPAIFINTANSVGIGTKPPAGYKLAVAGDFLAEKVKVKLQSGWPDYVFDVSYPLPSLQQVEDFIRTYKHLPQIPSAKEVADKGLDIASNQAALLQKIEELTLYLIEQDKLIKEQQQLLKDQDRRLQQLERNK</sequence>